<sequence>MESQEHIFRRCAVARDLWAELRWHWSSRADSPFIEQVNGEFRWKKQEDIEVLMWGCWALWNERNLRVWEGKMYSLQQIISRARTTVDGWKQVQTRGAGGRNRLAGGTSRTF</sequence>
<dbReference type="OrthoDB" id="1297712at2759"/>
<dbReference type="EMBL" id="CAMAPE010000075">
    <property type="protein sequence ID" value="CAH9118034.1"/>
    <property type="molecule type" value="Genomic_DNA"/>
</dbReference>
<evidence type="ECO:0000313" key="1">
    <source>
        <dbReference type="EMBL" id="CAH9118034.1"/>
    </source>
</evidence>
<accession>A0A9P1EMI0</accession>
<protein>
    <submittedName>
        <fullName evidence="1">Uncharacterized protein</fullName>
    </submittedName>
</protein>
<comment type="caution">
    <text evidence="1">The sequence shown here is derived from an EMBL/GenBank/DDBJ whole genome shotgun (WGS) entry which is preliminary data.</text>
</comment>
<keyword evidence="2" id="KW-1185">Reference proteome</keyword>
<dbReference type="Proteomes" id="UP001152484">
    <property type="component" value="Unassembled WGS sequence"/>
</dbReference>
<proteinExistence type="predicted"/>
<reference evidence="1" key="1">
    <citation type="submission" date="2022-07" db="EMBL/GenBank/DDBJ databases">
        <authorList>
            <person name="Macas J."/>
            <person name="Novak P."/>
            <person name="Neumann P."/>
        </authorList>
    </citation>
    <scope>NUCLEOTIDE SEQUENCE</scope>
</reference>
<gene>
    <name evidence="1" type="ORF">CEURO_LOCUS21771</name>
</gene>
<name>A0A9P1EMI0_CUSEU</name>
<dbReference type="AlphaFoldDB" id="A0A9P1EMI0"/>
<organism evidence="1 2">
    <name type="scientific">Cuscuta europaea</name>
    <name type="common">European dodder</name>
    <dbReference type="NCBI Taxonomy" id="41803"/>
    <lineage>
        <taxon>Eukaryota</taxon>
        <taxon>Viridiplantae</taxon>
        <taxon>Streptophyta</taxon>
        <taxon>Embryophyta</taxon>
        <taxon>Tracheophyta</taxon>
        <taxon>Spermatophyta</taxon>
        <taxon>Magnoliopsida</taxon>
        <taxon>eudicotyledons</taxon>
        <taxon>Gunneridae</taxon>
        <taxon>Pentapetalae</taxon>
        <taxon>asterids</taxon>
        <taxon>lamiids</taxon>
        <taxon>Solanales</taxon>
        <taxon>Convolvulaceae</taxon>
        <taxon>Cuscuteae</taxon>
        <taxon>Cuscuta</taxon>
        <taxon>Cuscuta subgen. Cuscuta</taxon>
    </lineage>
</organism>
<evidence type="ECO:0000313" key="2">
    <source>
        <dbReference type="Proteomes" id="UP001152484"/>
    </source>
</evidence>